<dbReference type="SMART" id="SM00448">
    <property type="entry name" value="REC"/>
    <property type="match status" value="1"/>
</dbReference>
<dbReference type="GO" id="GO:0000976">
    <property type="term" value="F:transcription cis-regulatory region binding"/>
    <property type="evidence" value="ECO:0007669"/>
    <property type="project" value="TreeGrafter"/>
</dbReference>
<proteinExistence type="predicted"/>
<dbReference type="STRING" id="1577792.QX51_17835"/>
<evidence type="ECO:0000259" key="9">
    <source>
        <dbReference type="PROSITE" id="PS51755"/>
    </source>
</evidence>
<dbReference type="Pfam" id="PF00486">
    <property type="entry name" value="Trans_reg_C"/>
    <property type="match status" value="1"/>
</dbReference>
<feature type="domain" description="Response regulatory" evidence="8">
    <location>
        <begin position="3"/>
        <end position="116"/>
    </location>
</feature>
<keyword evidence="4" id="KW-0804">Transcription</keyword>
<keyword evidence="6" id="KW-0597">Phosphoprotein</keyword>
<evidence type="ECO:0000256" key="1">
    <source>
        <dbReference type="ARBA" id="ARBA00018672"/>
    </source>
</evidence>
<dbReference type="PANTHER" id="PTHR48111:SF73">
    <property type="entry name" value="ALKALINE PHOSPHATASE SYNTHESIS TRANSCRIPTIONAL REGULATORY PROTEIN PHOP"/>
    <property type="match status" value="1"/>
</dbReference>
<dbReference type="Proteomes" id="UP000031189">
    <property type="component" value="Unassembled WGS sequence"/>
</dbReference>
<dbReference type="Gene3D" id="6.10.250.690">
    <property type="match status" value="1"/>
</dbReference>
<evidence type="ECO:0000256" key="3">
    <source>
        <dbReference type="ARBA" id="ARBA00023125"/>
    </source>
</evidence>
<dbReference type="GO" id="GO:0000156">
    <property type="term" value="F:phosphorelay response regulator activity"/>
    <property type="evidence" value="ECO:0007669"/>
    <property type="project" value="TreeGrafter"/>
</dbReference>
<protein>
    <recommendedName>
        <fullName evidence="1">Stage 0 sporulation protein A homolog</fullName>
    </recommendedName>
</protein>
<keyword evidence="2" id="KW-0805">Transcription regulation</keyword>
<feature type="DNA-binding region" description="OmpR/PhoB-type" evidence="7">
    <location>
        <begin position="124"/>
        <end position="224"/>
    </location>
</feature>
<dbReference type="Gene3D" id="1.10.10.10">
    <property type="entry name" value="Winged helix-like DNA-binding domain superfamily/Winged helix DNA-binding domain"/>
    <property type="match status" value="1"/>
</dbReference>
<organism evidence="10 11">
    <name type="scientific">Terrisporobacter othiniensis</name>
    <dbReference type="NCBI Taxonomy" id="1577792"/>
    <lineage>
        <taxon>Bacteria</taxon>
        <taxon>Bacillati</taxon>
        <taxon>Bacillota</taxon>
        <taxon>Clostridia</taxon>
        <taxon>Peptostreptococcales</taxon>
        <taxon>Peptostreptococcaceae</taxon>
        <taxon>Terrisporobacter</taxon>
    </lineage>
</organism>
<dbReference type="PROSITE" id="PS50110">
    <property type="entry name" value="RESPONSE_REGULATORY"/>
    <property type="match status" value="1"/>
</dbReference>
<dbReference type="SMART" id="SM00862">
    <property type="entry name" value="Trans_reg_C"/>
    <property type="match status" value="1"/>
</dbReference>
<evidence type="ECO:0000313" key="10">
    <source>
        <dbReference type="EMBL" id="KHS55749.1"/>
    </source>
</evidence>
<keyword evidence="3 7" id="KW-0238">DNA-binding</keyword>
<evidence type="ECO:0000256" key="4">
    <source>
        <dbReference type="ARBA" id="ARBA00023163"/>
    </source>
</evidence>
<evidence type="ECO:0000256" key="5">
    <source>
        <dbReference type="ARBA" id="ARBA00024867"/>
    </source>
</evidence>
<dbReference type="InterPro" id="IPR001789">
    <property type="entry name" value="Sig_transdc_resp-reg_receiver"/>
</dbReference>
<dbReference type="PANTHER" id="PTHR48111">
    <property type="entry name" value="REGULATOR OF RPOS"/>
    <property type="match status" value="1"/>
</dbReference>
<dbReference type="OrthoDB" id="9803564at2"/>
<dbReference type="Pfam" id="PF00072">
    <property type="entry name" value="Response_reg"/>
    <property type="match status" value="1"/>
</dbReference>
<dbReference type="CDD" id="cd17574">
    <property type="entry name" value="REC_OmpR"/>
    <property type="match status" value="1"/>
</dbReference>
<evidence type="ECO:0000313" key="11">
    <source>
        <dbReference type="Proteomes" id="UP000031189"/>
    </source>
</evidence>
<dbReference type="InterPro" id="IPR011006">
    <property type="entry name" value="CheY-like_superfamily"/>
</dbReference>
<dbReference type="RefSeq" id="WP_039681254.1">
    <property type="nucleotide sequence ID" value="NZ_JAXECK010000017.1"/>
</dbReference>
<evidence type="ECO:0000259" key="8">
    <source>
        <dbReference type="PROSITE" id="PS50110"/>
    </source>
</evidence>
<name>A0A0B3VT28_9FIRM</name>
<evidence type="ECO:0000256" key="6">
    <source>
        <dbReference type="PROSITE-ProRule" id="PRU00169"/>
    </source>
</evidence>
<dbReference type="Gene3D" id="3.40.50.2300">
    <property type="match status" value="1"/>
</dbReference>
<dbReference type="InterPro" id="IPR036388">
    <property type="entry name" value="WH-like_DNA-bd_sf"/>
</dbReference>
<dbReference type="AlphaFoldDB" id="A0A0B3VT28"/>
<dbReference type="GO" id="GO:0006355">
    <property type="term" value="P:regulation of DNA-templated transcription"/>
    <property type="evidence" value="ECO:0007669"/>
    <property type="project" value="InterPro"/>
</dbReference>
<feature type="modified residue" description="4-aspartylphosphate" evidence="6">
    <location>
        <position position="52"/>
    </location>
</feature>
<evidence type="ECO:0000256" key="7">
    <source>
        <dbReference type="PROSITE-ProRule" id="PRU01091"/>
    </source>
</evidence>
<feature type="domain" description="OmpR/PhoB-type" evidence="9">
    <location>
        <begin position="124"/>
        <end position="224"/>
    </location>
</feature>
<sequence length="224" mass="25806">MKNILIVEDDKILNKGVSFFLNKEGYNVISAYTKEEGKVAILQNKIDLLLLDVNLPDGCGLDFCEEISDKMDFPVVFLTANDTEEDMIKGFESGCDDYISKPFSIDILKLKINAILKRKGGETKNIFKYKDLKIDFDSRKVYKKDKEIYLTVTEYKLLELLSKNKGRAMTKEIILDKLWDNNGNYVDENTLSVNIRRLRKKIEDDSKNPEYIITIFGIGYILGE</sequence>
<comment type="caution">
    <text evidence="10">The sequence shown here is derived from an EMBL/GenBank/DDBJ whole genome shotgun (WGS) entry which is preliminary data.</text>
</comment>
<gene>
    <name evidence="10" type="ORF">QX51_17835</name>
</gene>
<keyword evidence="11" id="KW-1185">Reference proteome</keyword>
<evidence type="ECO:0000256" key="2">
    <source>
        <dbReference type="ARBA" id="ARBA00023015"/>
    </source>
</evidence>
<dbReference type="GO" id="GO:0032993">
    <property type="term" value="C:protein-DNA complex"/>
    <property type="evidence" value="ECO:0007669"/>
    <property type="project" value="TreeGrafter"/>
</dbReference>
<dbReference type="InterPro" id="IPR001867">
    <property type="entry name" value="OmpR/PhoB-type_DNA-bd"/>
</dbReference>
<dbReference type="SUPFAM" id="SSF52172">
    <property type="entry name" value="CheY-like"/>
    <property type="match status" value="1"/>
</dbReference>
<dbReference type="EMBL" id="JWHR01000151">
    <property type="protein sequence ID" value="KHS55749.1"/>
    <property type="molecule type" value="Genomic_DNA"/>
</dbReference>
<reference evidence="10 11" key="1">
    <citation type="submission" date="2014-12" db="EMBL/GenBank/DDBJ databases">
        <title>Draft genome sequence of Terrisporobacter sp. 08-306576, isolated from the blood culture of a bacteremia patient.</title>
        <authorList>
            <person name="Lund L.C."/>
            <person name="Sydenham T.V."/>
            <person name="Hogh S.V."/>
            <person name="Skov M.N."/>
            <person name="Kemp M."/>
            <person name="Justesen U.S."/>
        </authorList>
    </citation>
    <scope>NUCLEOTIDE SEQUENCE [LARGE SCALE GENOMIC DNA]</scope>
    <source>
        <strain evidence="10 11">08-306576</strain>
    </source>
</reference>
<dbReference type="InterPro" id="IPR039420">
    <property type="entry name" value="WalR-like"/>
</dbReference>
<dbReference type="GO" id="GO:0005829">
    <property type="term" value="C:cytosol"/>
    <property type="evidence" value="ECO:0007669"/>
    <property type="project" value="TreeGrafter"/>
</dbReference>
<dbReference type="CDD" id="cd00383">
    <property type="entry name" value="trans_reg_C"/>
    <property type="match status" value="1"/>
</dbReference>
<comment type="function">
    <text evidence="5">May play the central regulatory role in sporulation. It may be an element of the effector pathway responsible for the activation of sporulation genes in response to nutritional stress. Spo0A may act in concert with spo0H (a sigma factor) to control the expression of some genes that are critical to the sporulation process.</text>
</comment>
<dbReference type="PROSITE" id="PS51755">
    <property type="entry name" value="OMPR_PHOB"/>
    <property type="match status" value="1"/>
</dbReference>
<accession>A0A0B3VT28</accession>